<evidence type="ECO:0000256" key="3">
    <source>
        <dbReference type="ARBA" id="ARBA00022454"/>
    </source>
</evidence>
<comment type="caution">
    <text evidence="10">The sequence shown here is derived from an EMBL/GenBank/DDBJ whole genome shotgun (WGS) entry which is preliminary data.</text>
</comment>
<reference evidence="10" key="2">
    <citation type="submission" date="2021-10" db="EMBL/GenBank/DDBJ databases">
        <title>Phylogenomics reveals ancestral predisposition of the termite-cultivated fungus Termitomyces towards a domesticated lifestyle.</title>
        <authorList>
            <person name="Auxier B."/>
            <person name="Grum-Grzhimaylo A."/>
            <person name="Cardenas M.E."/>
            <person name="Lodge J.D."/>
            <person name="Laessoe T."/>
            <person name="Pedersen O."/>
            <person name="Smith M.E."/>
            <person name="Kuyper T.W."/>
            <person name="Franco-Molano E.A."/>
            <person name="Baroni T.J."/>
            <person name="Aanen D.K."/>
        </authorList>
    </citation>
    <scope>NUCLEOTIDE SEQUENCE</scope>
    <source>
        <strain evidence="10">AP01</strain>
        <tissue evidence="10">Mycelium</tissue>
    </source>
</reference>
<keyword evidence="3" id="KW-0158">Chromosome</keyword>
<dbReference type="Gene3D" id="1.25.10.10">
    <property type="entry name" value="Leucine-rich Repeat Variant"/>
    <property type="match status" value="1"/>
</dbReference>
<dbReference type="Proteomes" id="UP000775547">
    <property type="component" value="Unassembled WGS sequence"/>
</dbReference>
<reference evidence="10" key="1">
    <citation type="submission" date="2020-07" db="EMBL/GenBank/DDBJ databases">
        <authorList>
            <person name="Nieuwenhuis M."/>
            <person name="Van De Peppel L.J.J."/>
        </authorList>
    </citation>
    <scope>NUCLEOTIDE SEQUENCE</scope>
    <source>
        <strain evidence="10">AP01</strain>
        <tissue evidence="10">Mycelium</tissue>
    </source>
</reference>
<evidence type="ECO:0000256" key="2">
    <source>
        <dbReference type="ARBA" id="ARBA00006533"/>
    </source>
</evidence>
<dbReference type="PANTHER" id="PTHR14418">
    <property type="entry name" value="CONDENSIN COMPLEX SUBUNIT 3-RELATED"/>
    <property type="match status" value="1"/>
</dbReference>
<dbReference type="SUPFAM" id="SSF48371">
    <property type="entry name" value="ARM repeat"/>
    <property type="match status" value="1"/>
</dbReference>
<name>A0A9P7K9X4_9AGAR</name>
<dbReference type="InterPro" id="IPR011989">
    <property type="entry name" value="ARM-like"/>
</dbReference>
<evidence type="ECO:0000313" key="10">
    <source>
        <dbReference type="EMBL" id="KAG5642733.1"/>
    </source>
</evidence>
<dbReference type="OrthoDB" id="27187at2759"/>
<evidence type="ECO:0000313" key="11">
    <source>
        <dbReference type="Proteomes" id="UP000775547"/>
    </source>
</evidence>
<gene>
    <name evidence="10" type="ORF">DXG03_002278</name>
</gene>
<dbReference type="Pfam" id="PF12719">
    <property type="entry name" value="Cnd3"/>
    <property type="match status" value="1"/>
</dbReference>
<dbReference type="GO" id="GO:0000793">
    <property type="term" value="C:condensed chromosome"/>
    <property type="evidence" value="ECO:0007669"/>
    <property type="project" value="TreeGrafter"/>
</dbReference>
<keyword evidence="4" id="KW-0132">Cell division</keyword>
<comment type="similarity">
    <text evidence="2">Belongs to the CND3 (condensin subunit 3) family.</text>
</comment>
<evidence type="ECO:0000256" key="1">
    <source>
        <dbReference type="ARBA" id="ARBA00004286"/>
    </source>
</evidence>
<feature type="domain" description="Nuclear condensin complex subunit 3 C-terminal" evidence="9">
    <location>
        <begin position="591"/>
        <end position="857"/>
    </location>
</feature>
<evidence type="ECO:0000256" key="5">
    <source>
        <dbReference type="ARBA" id="ARBA00022776"/>
    </source>
</evidence>
<feature type="region of interest" description="Disordered" evidence="8">
    <location>
        <begin position="537"/>
        <end position="581"/>
    </location>
</feature>
<protein>
    <recommendedName>
        <fullName evidence="9">Nuclear condensin complex subunit 3 C-terminal domain-containing protein</fullName>
    </recommendedName>
</protein>
<keyword evidence="6" id="KW-0226">DNA condensation</keyword>
<keyword evidence="5" id="KW-0498">Mitosis</keyword>
<feature type="compositionally biased region" description="Basic and acidic residues" evidence="8">
    <location>
        <begin position="563"/>
        <end position="581"/>
    </location>
</feature>
<dbReference type="InterPro" id="IPR016024">
    <property type="entry name" value="ARM-type_fold"/>
</dbReference>
<sequence length="1008" mass="112977">MVSTTPDSLEKLHESLAVIFDQAQDTIANHRKNCVALYKIHQKAGAVANTGSGVKRAGERNFGDVFIHMVNWVLVVKKGAVAADRVVRFIGSYVKFINERASVAKAKALEEPSRSISACLNDDDTVESRFAALLLEWLLHGFVAKNKNTRYRAVCIVSEMITHLGEIDEDTYDILRDGLMDRICDKESIIRVHAVAALSKLVGSEDPNEVETGEQTILDAVLGVMSYDPSPEVRRSALIHVPIIPRTIDAVLSRTRDTDALTRKVLFSNVLQTKLSHPRQLTISQRELVMKDGLGDREPNVRIAAGKLAASWFDIVFAESDDADDYTWDGDDGGVMKGLLKFLAVFDVVGPGEAVAVDAVLAIFVTRPNIPDAFVFPDAYWKELSPESAVLARIFIEHCVATNNETLLEGASLPVVMAFAFYLEKSYNALVQQEAENVAFLNSGELEDEDEAEKREEHLAKKEVILGEMLRMALKLDYMDEIGRRKVFTVIKHMVAQPEFPPGLLNHCLDVLKEILPTERELIRVVVEIIIDLRDEDDDESNDGRSVLGSLNDEDATQTTISTKDRSIQRTRPLEEMTPEERKEADVRDLRCLNLCIGMLERVDGTFEDNSTLEGILGDLIVPSVKRKELAMREKGLVSLGLCCLIAKVQSTPEGLKLRVLQIIFDILIVYEQDFFARSEDIAQQITNFLLQSLESEDSPAIQALMCVGLSKLLLSGLIKDPKVLTCLILIYVSPTTSTNEELRQCLSYFFPVYCYSAPDNQKRMRSIFISTFDLFLRARENLDDGQDMITLSQFGLLLTDWTNPLKSAEMWGLKTDVGDHHTHVELSLDILRALYDSERSDEELKVPCQLLRHLHIIPGLDSRSIHKLDILLKYHKDQAPFNDSSIEKIFDKFNARFQKLFAKEIQRIDSEKYMDEKELLEIYTFINVDPLEESIGREEGVFVPSQTNTVASLNDDKRGGPSSSIEPIARANGRTRDNNLFHCSAPNVPHYAKNKAVGATKAGMANT</sequence>
<dbReference type="PANTHER" id="PTHR14418:SF5">
    <property type="entry name" value="CONDENSIN COMPLEX SUBUNIT 3"/>
    <property type="match status" value="1"/>
</dbReference>
<evidence type="ECO:0000259" key="9">
    <source>
        <dbReference type="Pfam" id="PF12719"/>
    </source>
</evidence>
<dbReference type="AlphaFoldDB" id="A0A9P7K9X4"/>
<dbReference type="EMBL" id="JABCKV010000162">
    <property type="protein sequence ID" value="KAG5642733.1"/>
    <property type="molecule type" value="Genomic_DNA"/>
</dbReference>
<dbReference type="InterPro" id="IPR025977">
    <property type="entry name" value="Cnd3_C"/>
</dbReference>
<organism evidence="10 11">
    <name type="scientific">Asterophora parasitica</name>
    <dbReference type="NCBI Taxonomy" id="117018"/>
    <lineage>
        <taxon>Eukaryota</taxon>
        <taxon>Fungi</taxon>
        <taxon>Dikarya</taxon>
        <taxon>Basidiomycota</taxon>
        <taxon>Agaricomycotina</taxon>
        <taxon>Agaricomycetes</taxon>
        <taxon>Agaricomycetidae</taxon>
        <taxon>Agaricales</taxon>
        <taxon>Tricholomatineae</taxon>
        <taxon>Lyophyllaceae</taxon>
        <taxon>Asterophora</taxon>
    </lineage>
</organism>
<dbReference type="GO" id="GO:0007076">
    <property type="term" value="P:mitotic chromosome condensation"/>
    <property type="evidence" value="ECO:0007669"/>
    <property type="project" value="InterPro"/>
</dbReference>
<accession>A0A9P7K9X4</accession>
<evidence type="ECO:0000256" key="6">
    <source>
        <dbReference type="ARBA" id="ARBA00023067"/>
    </source>
</evidence>
<dbReference type="InterPro" id="IPR027165">
    <property type="entry name" value="CND3"/>
</dbReference>
<dbReference type="GO" id="GO:0051301">
    <property type="term" value="P:cell division"/>
    <property type="evidence" value="ECO:0007669"/>
    <property type="project" value="UniProtKB-KW"/>
</dbReference>
<keyword evidence="7" id="KW-0131">Cell cycle</keyword>
<dbReference type="GO" id="GO:0000796">
    <property type="term" value="C:condensin complex"/>
    <property type="evidence" value="ECO:0007669"/>
    <property type="project" value="InterPro"/>
</dbReference>
<evidence type="ECO:0000256" key="4">
    <source>
        <dbReference type="ARBA" id="ARBA00022618"/>
    </source>
</evidence>
<keyword evidence="11" id="KW-1185">Reference proteome</keyword>
<evidence type="ECO:0000256" key="8">
    <source>
        <dbReference type="SAM" id="MobiDB-lite"/>
    </source>
</evidence>
<evidence type="ECO:0000256" key="7">
    <source>
        <dbReference type="ARBA" id="ARBA00023306"/>
    </source>
</evidence>
<proteinExistence type="inferred from homology"/>
<comment type="subcellular location">
    <subcellularLocation>
        <location evidence="1">Chromosome</location>
    </subcellularLocation>
</comment>